<dbReference type="InterPro" id="IPR018062">
    <property type="entry name" value="HTH_AraC-typ_CS"/>
</dbReference>
<dbReference type="CDD" id="cd17536">
    <property type="entry name" value="REC_YesN-like"/>
    <property type="match status" value="1"/>
</dbReference>
<evidence type="ECO:0000256" key="2">
    <source>
        <dbReference type="ARBA" id="ARBA00023125"/>
    </source>
</evidence>
<dbReference type="GO" id="GO:0000160">
    <property type="term" value="P:phosphorelay signal transduction system"/>
    <property type="evidence" value="ECO:0007669"/>
    <property type="project" value="InterPro"/>
</dbReference>
<feature type="domain" description="Response regulatory" evidence="6">
    <location>
        <begin position="3"/>
        <end position="120"/>
    </location>
</feature>
<dbReference type="Gene3D" id="1.10.10.60">
    <property type="entry name" value="Homeodomain-like"/>
    <property type="match status" value="2"/>
</dbReference>
<proteinExistence type="predicted"/>
<evidence type="ECO:0000256" key="1">
    <source>
        <dbReference type="ARBA" id="ARBA00023015"/>
    </source>
</evidence>
<dbReference type="InterPro" id="IPR018060">
    <property type="entry name" value="HTH_AraC"/>
</dbReference>
<protein>
    <recommendedName>
        <fullName evidence="9">DNA-binding response regulator</fullName>
    </recommendedName>
</protein>
<dbReference type="EMBL" id="MLQR01000001">
    <property type="protein sequence ID" value="OIJ17491.1"/>
    <property type="molecule type" value="Genomic_DNA"/>
</dbReference>
<organism evidence="7 8">
    <name type="scientific">Anaerobacillus alkalilacustris</name>
    <dbReference type="NCBI Taxonomy" id="393763"/>
    <lineage>
        <taxon>Bacteria</taxon>
        <taxon>Bacillati</taxon>
        <taxon>Bacillota</taxon>
        <taxon>Bacilli</taxon>
        <taxon>Bacillales</taxon>
        <taxon>Bacillaceae</taxon>
        <taxon>Anaerobacillus</taxon>
    </lineage>
</organism>
<dbReference type="Pfam" id="PF12833">
    <property type="entry name" value="HTH_18"/>
    <property type="match status" value="1"/>
</dbReference>
<dbReference type="SUPFAM" id="SSF52172">
    <property type="entry name" value="CheY-like"/>
    <property type="match status" value="1"/>
</dbReference>
<feature type="modified residue" description="4-aspartylphosphate" evidence="4">
    <location>
        <position position="55"/>
    </location>
</feature>
<keyword evidence="4" id="KW-0597">Phosphoprotein</keyword>
<dbReference type="Proteomes" id="UP000179524">
    <property type="component" value="Unassembled WGS sequence"/>
</dbReference>
<evidence type="ECO:0000313" key="7">
    <source>
        <dbReference type="EMBL" id="OIJ17491.1"/>
    </source>
</evidence>
<dbReference type="GO" id="GO:0043565">
    <property type="term" value="F:sequence-specific DNA binding"/>
    <property type="evidence" value="ECO:0007669"/>
    <property type="project" value="InterPro"/>
</dbReference>
<dbReference type="PROSITE" id="PS00041">
    <property type="entry name" value="HTH_ARAC_FAMILY_1"/>
    <property type="match status" value="1"/>
</dbReference>
<evidence type="ECO:0000259" key="5">
    <source>
        <dbReference type="PROSITE" id="PS01124"/>
    </source>
</evidence>
<dbReference type="PANTHER" id="PTHR43280:SF28">
    <property type="entry name" value="HTH-TYPE TRANSCRIPTIONAL ACTIVATOR RHAS"/>
    <property type="match status" value="1"/>
</dbReference>
<evidence type="ECO:0000259" key="6">
    <source>
        <dbReference type="PROSITE" id="PS50110"/>
    </source>
</evidence>
<keyword evidence="2" id="KW-0238">DNA-binding</keyword>
<dbReference type="SMART" id="SM00342">
    <property type="entry name" value="HTH_ARAC"/>
    <property type="match status" value="1"/>
</dbReference>
<dbReference type="AlphaFoldDB" id="A0A1S2LYC6"/>
<dbReference type="PROSITE" id="PS50110">
    <property type="entry name" value="RESPONSE_REGULATORY"/>
    <property type="match status" value="1"/>
</dbReference>
<accession>A0A1S2LYC6</accession>
<name>A0A1S2LYC6_9BACI</name>
<dbReference type="InterPro" id="IPR001789">
    <property type="entry name" value="Sig_transdc_resp-reg_receiver"/>
</dbReference>
<dbReference type="OrthoDB" id="342399at2"/>
<keyword evidence="1" id="KW-0805">Transcription regulation</keyword>
<feature type="domain" description="HTH araC/xylS-type" evidence="5">
    <location>
        <begin position="410"/>
        <end position="508"/>
    </location>
</feature>
<dbReference type="SUPFAM" id="SSF46689">
    <property type="entry name" value="Homeodomain-like"/>
    <property type="match status" value="2"/>
</dbReference>
<dbReference type="InterPro" id="IPR011006">
    <property type="entry name" value="CheY-like_superfamily"/>
</dbReference>
<evidence type="ECO:0000256" key="4">
    <source>
        <dbReference type="PROSITE-ProRule" id="PRU00169"/>
    </source>
</evidence>
<dbReference type="RefSeq" id="WP_071308217.1">
    <property type="nucleotide sequence ID" value="NZ_MLQR01000001.1"/>
</dbReference>
<dbReference type="Pfam" id="PF00072">
    <property type="entry name" value="Response_reg"/>
    <property type="match status" value="1"/>
</dbReference>
<evidence type="ECO:0008006" key="9">
    <source>
        <dbReference type="Google" id="ProtNLM"/>
    </source>
</evidence>
<keyword evidence="3" id="KW-0804">Transcription</keyword>
<dbReference type="Gene3D" id="3.40.50.2300">
    <property type="match status" value="1"/>
</dbReference>
<keyword evidence="8" id="KW-1185">Reference proteome</keyword>
<dbReference type="SMART" id="SM00448">
    <property type="entry name" value="REC"/>
    <property type="match status" value="1"/>
</dbReference>
<dbReference type="PROSITE" id="PS01124">
    <property type="entry name" value="HTH_ARAC_FAMILY_2"/>
    <property type="match status" value="1"/>
</dbReference>
<evidence type="ECO:0000256" key="3">
    <source>
        <dbReference type="ARBA" id="ARBA00023163"/>
    </source>
</evidence>
<dbReference type="GO" id="GO:0003700">
    <property type="term" value="F:DNA-binding transcription factor activity"/>
    <property type="evidence" value="ECO:0007669"/>
    <property type="project" value="InterPro"/>
</dbReference>
<sequence>MYNVMIVDDEPVIRFGLKASVEWEKEGLTFLGDFPNGEEALTVMMENHVDILITDINMPIMDGLTLMKKALKLYPKLKVILISSYNEFEYVKEGIKYGAIDYVLKPTLEQEEFVELIQKCVKLLNEEKEVETKLMFADQSTNLNERKKQEQEIKRLLLKGKAFSRDHEICTMMPGSILVIYMKMNDLAMIEERYGVLYKNFILEEIQERFYCEFERGVCFSIGDADLLFFINTELDSKKMIHQLQDVLIKEAEVSFSFGYDVISKIEEASEGIRRSSLACERRFFNPEESVFSYVEPKEISGKRLMTNEMKQFIMPVDQNKVAMFMEKMYNEWKQEELQATVIKQEASDILSSLFVGKLNLSILIDKCQELQQAESLDELIIILNKNIAECNQLILEQSHKHNSDNELMERALSYIHQHYTEELTLQKVADHIHISRNYFSILFKQFSDQKFIDYVIELRIKKATELLIHTSLKVYEVGAKSGFRDVKYFSKLFKRMTGYSPVDYRTEHQK</sequence>
<evidence type="ECO:0000313" key="8">
    <source>
        <dbReference type="Proteomes" id="UP000179524"/>
    </source>
</evidence>
<comment type="caution">
    <text evidence="7">The sequence shown here is derived from an EMBL/GenBank/DDBJ whole genome shotgun (WGS) entry which is preliminary data.</text>
</comment>
<reference evidence="7 8" key="1">
    <citation type="submission" date="2016-10" db="EMBL/GenBank/DDBJ databases">
        <title>Draft genome sequences of four alkaliphilic bacteria belonging to the Anaerobacillus genus.</title>
        <authorList>
            <person name="Bassil N.M."/>
            <person name="Lloyd J.R."/>
        </authorList>
    </citation>
    <scope>NUCLEOTIDE SEQUENCE [LARGE SCALE GENOMIC DNA]</scope>
    <source>
        <strain evidence="7 8">DSM 18345</strain>
    </source>
</reference>
<dbReference type="InterPro" id="IPR009057">
    <property type="entry name" value="Homeodomain-like_sf"/>
</dbReference>
<gene>
    <name evidence="7" type="ORF">BKP37_03085</name>
</gene>
<dbReference type="PANTHER" id="PTHR43280">
    <property type="entry name" value="ARAC-FAMILY TRANSCRIPTIONAL REGULATOR"/>
    <property type="match status" value="1"/>
</dbReference>